<evidence type="ECO:0000313" key="15">
    <source>
        <dbReference type="Proteomes" id="UP000436088"/>
    </source>
</evidence>
<dbReference type="InterPro" id="IPR015500">
    <property type="entry name" value="Peptidase_S8_subtilisin-rel"/>
</dbReference>
<comment type="caution">
    <text evidence="14">The sequence shown here is derived from an EMBL/GenBank/DDBJ whole genome shotgun (WGS) entry which is preliminary data.</text>
</comment>
<dbReference type="PROSITE" id="PS51892">
    <property type="entry name" value="SUBTILASE"/>
    <property type="match status" value="1"/>
</dbReference>
<name>A0A6A3C1L3_HIBSY</name>
<evidence type="ECO:0000256" key="4">
    <source>
        <dbReference type="ARBA" id="ARBA00022801"/>
    </source>
</evidence>
<dbReference type="Gene3D" id="3.40.50.200">
    <property type="entry name" value="Peptidase S8/S53 domain"/>
    <property type="match status" value="2"/>
</dbReference>
<evidence type="ECO:0000256" key="2">
    <source>
        <dbReference type="ARBA" id="ARBA00022670"/>
    </source>
</evidence>
<feature type="active site" description="Charge relay system" evidence="7 8">
    <location>
        <position position="521"/>
    </location>
</feature>
<dbReference type="Pfam" id="PF17766">
    <property type="entry name" value="fn3_6"/>
    <property type="match status" value="1"/>
</dbReference>
<dbReference type="CDD" id="cd04852">
    <property type="entry name" value="Peptidases_S8_3"/>
    <property type="match status" value="1"/>
</dbReference>
<feature type="signal peptide" evidence="9">
    <location>
        <begin position="1"/>
        <end position="24"/>
    </location>
</feature>
<dbReference type="PRINTS" id="PR00723">
    <property type="entry name" value="SUBTILISIN"/>
</dbReference>
<dbReference type="Pfam" id="PF02225">
    <property type="entry name" value="PA"/>
    <property type="match status" value="1"/>
</dbReference>
<dbReference type="GO" id="GO:0004252">
    <property type="term" value="F:serine-type endopeptidase activity"/>
    <property type="evidence" value="ECO:0007669"/>
    <property type="project" value="UniProtKB-UniRule"/>
</dbReference>
<dbReference type="InterPro" id="IPR036852">
    <property type="entry name" value="Peptidase_S8/S53_dom_sf"/>
</dbReference>
<evidence type="ECO:0000259" key="12">
    <source>
        <dbReference type="Pfam" id="PF05922"/>
    </source>
</evidence>
<dbReference type="EMBL" id="VEPZ02000572">
    <property type="protein sequence ID" value="KAE8722167.1"/>
    <property type="molecule type" value="Genomic_DNA"/>
</dbReference>
<reference evidence="14" key="1">
    <citation type="submission" date="2019-09" db="EMBL/GenBank/DDBJ databases">
        <title>Draft genome information of white flower Hibiscus syriacus.</title>
        <authorList>
            <person name="Kim Y.-M."/>
        </authorList>
    </citation>
    <scope>NUCLEOTIDE SEQUENCE [LARGE SCALE GENOMIC DNA]</scope>
    <source>
        <strain evidence="14">YM2019G1</strain>
    </source>
</reference>
<evidence type="ECO:0000259" key="11">
    <source>
        <dbReference type="Pfam" id="PF02225"/>
    </source>
</evidence>
<keyword evidence="3 9" id="KW-0732">Signal</keyword>
<dbReference type="PROSITE" id="PS00138">
    <property type="entry name" value="SUBTILASE_SER"/>
    <property type="match status" value="1"/>
</dbReference>
<evidence type="ECO:0000256" key="9">
    <source>
        <dbReference type="SAM" id="SignalP"/>
    </source>
</evidence>
<organism evidence="14 15">
    <name type="scientific">Hibiscus syriacus</name>
    <name type="common">Rose of Sharon</name>
    <dbReference type="NCBI Taxonomy" id="106335"/>
    <lineage>
        <taxon>Eukaryota</taxon>
        <taxon>Viridiplantae</taxon>
        <taxon>Streptophyta</taxon>
        <taxon>Embryophyta</taxon>
        <taxon>Tracheophyta</taxon>
        <taxon>Spermatophyta</taxon>
        <taxon>Magnoliopsida</taxon>
        <taxon>eudicotyledons</taxon>
        <taxon>Gunneridae</taxon>
        <taxon>Pentapetalae</taxon>
        <taxon>rosids</taxon>
        <taxon>malvids</taxon>
        <taxon>Malvales</taxon>
        <taxon>Malvaceae</taxon>
        <taxon>Malvoideae</taxon>
        <taxon>Hibiscus</taxon>
    </lineage>
</organism>
<evidence type="ECO:0000256" key="7">
    <source>
        <dbReference type="PIRSR" id="PIRSR615500-1"/>
    </source>
</evidence>
<gene>
    <name evidence="14" type="ORF">F3Y22_tig00014370pilonHSYRG00137</name>
</gene>
<evidence type="ECO:0000256" key="5">
    <source>
        <dbReference type="ARBA" id="ARBA00022825"/>
    </source>
</evidence>
<dbReference type="InterPro" id="IPR037045">
    <property type="entry name" value="S8pro/Inhibitor_I9_sf"/>
</dbReference>
<dbReference type="Proteomes" id="UP000436088">
    <property type="component" value="Unassembled WGS sequence"/>
</dbReference>
<protein>
    <submittedName>
        <fullName evidence="14">Subtilase family protein isoform 1</fullName>
    </submittedName>
</protein>
<dbReference type="AlphaFoldDB" id="A0A6A3C1L3"/>
<dbReference type="InterPro" id="IPR010259">
    <property type="entry name" value="S8pro/Inhibitor_I9"/>
</dbReference>
<keyword evidence="2 8" id="KW-0645">Protease</keyword>
<dbReference type="Pfam" id="PF00082">
    <property type="entry name" value="Peptidase_S8"/>
    <property type="match status" value="1"/>
</dbReference>
<keyword evidence="15" id="KW-1185">Reference proteome</keyword>
<keyword evidence="6" id="KW-0325">Glycoprotein</keyword>
<dbReference type="InterPro" id="IPR041469">
    <property type="entry name" value="Subtilisin-like_FN3"/>
</dbReference>
<accession>A0A6A3C1L3</accession>
<dbReference type="GO" id="GO:0006508">
    <property type="term" value="P:proteolysis"/>
    <property type="evidence" value="ECO:0007669"/>
    <property type="project" value="UniProtKB-KW"/>
</dbReference>
<evidence type="ECO:0000256" key="1">
    <source>
        <dbReference type="ARBA" id="ARBA00011073"/>
    </source>
</evidence>
<evidence type="ECO:0000313" key="14">
    <source>
        <dbReference type="EMBL" id="KAE8722167.1"/>
    </source>
</evidence>
<feature type="domain" description="Inhibitor I9" evidence="12">
    <location>
        <begin position="31"/>
        <end position="118"/>
    </location>
</feature>
<feature type="chain" id="PRO_5025425874" evidence="9">
    <location>
        <begin position="25"/>
        <end position="717"/>
    </location>
</feature>
<dbReference type="FunFam" id="3.40.50.200:FF:000006">
    <property type="entry name" value="Subtilisin-like protease SBT1.5"/>
    <property type="match status" value="1"/>
</dbReference>
<dbReference type="SUPFAM" id="SSF52743">
    <property type="entry name" value="Subtilisin-like"/>
    <property type="match status" value="1"/>
</dbReference>
<feature type="domain" description="PA" evidence="11">
    <location>
        <begin position="367"/>
        <end position="433"/>
    </location>
</feature>
<proteinExistence type="inferred from homology"/>
<feature type="domain" description="Subtilisin-like protease fibronectin type-III" evidence="13">
    <location>
        <begin position="613"/>
        <end position="714"/>
    </location>
</feature>
<dbReference type="PANTHER" id="PTHR10795">
    <property type="entry name" value="PROPROTEIN CONVERTASE SUBTILISIN/KEXIN"/>
    <property type="match status" value="1"/>
</dbReference>
<dbReference type="InterPro" id="IPR023828">
    <property type="entry name" value="Peptidase_S8_Ser-AS"/>
</dbReference>
<dbReference type="Gene3D" id="2.60.40.2310">
    <property type="match status" value="1"/>
</dbReference>
<evidence type="ECO:0000256" key="6">
    <source>
        <dbReference type="ARBA" id="ARBA00023180"/>
    </source>
</evidence>
<feature type="active site" description="Charge relay system" evidence="7 8">
    <location>
        <position position="152"/>
    </location>
</feature>
<evidence type="ECO:0000259" key="13">
    <source>
        <dbReference type="Pfam" id="PF17766"/>
    </source>
</evidence>
<sequence>MKSTVVKIFDAVLLLLAFITAVLTVSTDKQTYIVHMDKAKITDTYNTLVDSKPWHQAVLDSLADDVSSQEESQTTPPELLYSYETSFSGFAAKLSGKQFESLKMMEGFVSAVPNKMLSPHTTRTPQFLELEGKKGLWSSSDIRSDVIIGVVDTGIWPEHVSFHDHGLPPVSERWFGACEKGDRFSPSNCNRKLIGARYFYGGNLAAGGVINGDEDYISARDIDGHGTHTASTAAGAVVEHANLYGLANGSAAGMRYTARIAAYKVCWPGCSTVDTLMAMVKAIEDGVDVLSLSLGSPLRAEPYYQDYLAIASYYAFKSGIFVTFSAGNRGPRSYTVVNTAPWIMTVASSTVDRSFPAIVKLGNDAEYCVPGSLNPKLVNGKLVICQQGMVQRIEMGEEVKLAGGAGMLIMTPQGEDPSTNVHVLPAVMLGALASEAVLKYVNTTKGPIASIVFKTTTYGTRAPKVATSSSRGPNSVGLDVIKPDVTAPGVNILAAWPAETSPSRLQSDNRRVLFNIISGTSMACPHVSGIAALIKSKHKDWSPAAIKSALMTTAYTMDNRGKPIKDLAFDSMASPFVFVQAMLIPSKLLIQIALFEEGFRSCPMEAATMQPGDLNYPSFAVNFKRKAQNVTVTYKRTVTNVGIPRSTYKVSVEVPKGVSVTIRPKVLSFKKMNEEVSYKVSFIGLSRKKTVASSSFGSLVWVSGKYRVRSPIAVTWK</sequence>
<evidence type="ECO:0000256" key="8">
    <source>
        <dbReference type="PROSITE-ProRule" id="PRU01240"/>
    </source>
</evidence>
<keyword evidence="5 8" id="KW-0720">Serine protease</keyword>
<dbReference type="CDD" id="cd02120">
    <property type="entry name" value="PA_subtilisin_like"/>
    <property type="match status" value="1"/>
</dbReference>
<dbReference type="InterPro" id="IPR034197">
    <property type="entry name" value="Peptidases_S8_3"/>
</dbReference>
<dbReference type="Gene3D" id="3.30.70.80">
    <property type="entry name" value="Peptidase S8 propeptide/proteinase inhibitor I9"/>
    <property type="match status" value="1"/>
</dbReference>
<evidence type="ECO:0000259" key="10">
    <source>
        <dbReference type="Pfam" id="PF00082"/>
    </source>
</evidence>
<comment type="similarity">
    <text evidence="1 8">Belongs to the peptidase S8 family.</text>
</comment>
<dbReference type="InterPro" id="IPR045051">
    <property type="entry name" value="SBT"/>
</dbReference>
<evidence type="ECO:0000256" key="3">
    <source>
        <dbReference type="ARBA" id="ARBA00022729"/>
    </source>
</evidence>
<feature type="active site" description="Charge relay system" evidence="7 8">
    <location>
        <position position="225"/>
    </location>
</feature>
<dbReference type="InterPro" id="IPR000209">
    <property type="entry name" value="Peptidase_S8/S53_dom"/>
</dbReference>
<feature type="domain" description="Peptidase S8/S53" evidence="10">
    <location>
        <begin position="144"/>
        <end position="558"/>
    </location>
</feature>
<keyword evidence="4 8" id="KW-0378">Hydrolase</keyword>
<dbReference type="Pfam" id="PF05922">
    <property type="entry name" value="Inhibitor_I9"/>
    <property type="match status" value="1"/>
</dbReference>
<dbReference type="InterPro" id="IPR003137">
    <property type="entry name" value="PA_domain"/>
</dbReference>